<organism evidence="1">
    <name type="scientific">Arundo donax</name>
    <name type="common">Giant reed</name>
    <name type="synonym">Donax arundinaceus</name>
    <dbReference type="NCBI Taxonomy" id="35708"/>
    <lineage>
        <taxon>Eukaryota</taxon>
        <taxon>Viridiplantae</taxon>
        <taxon>Streptophyta</taxon>
        <taxon>Embryophyta</taxon>
        <taxon>Tracheophyta</taxon>
        <taxon>Spermatophyta</taxon>
        <taxon>Magnoliopsida</taxon>
        <taxon>Liliopsida</taxon>
        <taxon>Poales</taxon>
        <taxon>Poaceae</taxon>
        <taxon>PACMAD clade</taxon>
        <taxon>Arundinoideae</taxon>
        <taxon>Arundineae</taxon>
        <taxon>Arundo</taxon>
    </lineage>
</organism>
<name>A0A0A9HPT6_ARUDO</name>
<proteinExistence type="predicted"/>
<dbReference type="EMBL" id="GBRH01162963">
    <property type="protein sequence ID" value="JAE34933.1"/>
    <property type="molecule type" value="Transcribed_RNA"/>
</dbReference>
<reference evidence="1" key="2">
    <citation type="journal article" date="2015" name="Data Brief">
        <title>Shoot transcriptome of the giant reed, Arundo donax.</title>
        <authorList>
            <person name="Barrero R.A."/>
            <person name="Guerrero F.D."/>
            <person name="Moolhuijzen P."/>
            <person name="Goolsby J.A."/>
            <person name="Tidwell J."/>
            <person name="Bellgard S.E."/>
            <person name="Bellgard M.I."/>
        </authorList>
    </citation>
    <scope>NUCLEOTIDE SEQUENCE</scope>
    <source>
        <tissue evidence="1">Shoot tissue taken approximately 20 cm above the soil surface</tissue>
    </source>
</reference>
<protein>
    <submittedName>
        <fullName evidence="1">Uncharacterized protein</fullName>
    </submittedName>
</protein>
<evidence type="ECO:0000313" key="1">
    <source>
        <dbReference type="EMBL" id="JAE34933.1"/>
    </source>
</evidence>
<accession>A0A0A9HPT6</accession>
<reference evidence="1" key="1">
    <citation type="submission" date="2014-09" db="EMBL/GenBank/DDBJ databases">
        <authorList>
            <person name="Magalhaes I.L.F."/>
            <person name="Oliveira U."/>
            <person name="Santos F.R."/>
            <person name="Vidigal T.H.D.A."/>
            <person name="Brescovit A.D."/>
            <person name="Santos A.J."/>
        </authorList>
    </citation>
    <scope>NUCLEOTIDE SEQUENCE</scope>
    <source>
        <tissue evidence="1">Shoot tissue taken approximately 20 cm above the soil surface</tissue>
    </source>
</reference>
<sequence>MLNMEQLLLYALTLFFPFTT</sequence>
<dbReference type="AlphaFoldDB" id="A0A0A9HPT6"/>